<proteinExistence type="predicted"/>
<evidence type="ECO:0000313" key="3">
    <source>
        <dbReference type="Proteomes" id="UP000192756"/>
    </source>
</evidence>
<feature type="domain" description="HTH cro/C1-type" evidence="1">
    <location>
        <begin position="49"/>
        <end position="103"/>
    </location>
</feature>
<evidence type="ECO:0000313" key="2">
    <source>
        <dbReference type="EMBL" id="SMC75520.1"/>
    </source>
</evidence>
<protein>
    <submittedName>
        <fullName evidence="2">Helix-turn-helix</fullName>
    </submittedName>
</protein>
<dbReference type="CDD" id="cd00093">
    <property type="entry name" value="HTH_XRE"/>
    <property type="match status" value="1"/>
</dbReference>
<dbReference type="AlphaFoldDB" id="A0A1W2BRB6"/>
<evidence type="ECO:0000259" key="1">
    <source>
        <dbReference type="PROSITE" id="PS50943"/>
    </source>
</evidence>
<dbReference type="Proteomes" id="UP000192756">
    <property type="component" value="Unassembled WGS sequence"/>
</dbReference>
<dbReference type="InterPro" id="IPR001387">
    <property type="entry name" value="Cro/C1-type_HTH"/>
</dbReference>
<dbReference type="GO" id="GO:0003677">
    <property type="term" value="F:DNA binding"/>
    <property type="evidence" value="ECO:0007669"/>
    <property type="project" value="InterPro"/>
</dbReference>
<accession>A0A1W2BRB6</accession>
<dbReference type="Pfam" id="PF01381">
    <property type="entry name" value="HTH_3"/>
    <property type="match status" value="1"/>
</dbReference>
<name>A0A1W2BRB6_9SPHI</name>
<dbReference type="STRING" id="151894.SAMN04488524_2580"/>
<dbReference type="Gene3D" id="1.10.260.40">
    <property type="entry name" value="lambda repressor-like DNA-binding domains"/>
    <property type="match status" value="1"/>
</dbReference>
<keyword evidence="3" id="KW-1185">Reference proteome</keyword>
<dbReference type="InterPro" id="IPR010982">
    <property type="entry name" value="Lambda_DNA-bd_dom_sf"/>
</dbReference>
<reference evidence="3" key="1">
    <citation type="submission" date="2017-04" db="EMBL/GenBank/DDBJ databases">
        <authorList>
            <person name="Varghese N."/>
            <person name="Submissions S."/>
        </authorList>
    </citation>
    <scope>NUCLEOTIDE SEQUENCE [LARGE SCALE GENOMIC DNA]</scope>
    <source>
        <strain evidence="3">DSM 12126</strain>
    </source>
</reference>
<sequence>MPLLFLVLEGCSGKKWTAGIMRIVLTQIEATYDLELMEQQFYTELGIAIRSYRRSKNLSQDYMAKKLNISQTAYSKIEAGKSGFSAFRLRHIFKILGIDPRIIIAPILEG</sequence>
<dbReference type="SUPFAM" id="SSF47413">
    <property type="entry name" value="lambda repressor-like DNA-binding domains"/>
    <property type="match status" value="1"/>
</dbReference>
<dbReference type="EMBL" id="FWXT01000001">
    <property type="protein sequence ID" value="SMC75520.1"/>
    <property type="molecule type" value="Genomic_DNA"/>
</dbReference>
<gene>
    <name evidence="2" type="ORF">SAMN04488524_2580</name>
</gene>
<dbReference type="PROSITE" id="PS50943">
    <property type="entry name" value="HTH_CROC1"/>
    <property type="match status" value="1"/>
</dbReference>
<organism evidence="2 3">
    <name type="scientific">Pedobacter africanus</name>
    <dbReference type="NCBI Taxonomy" id="151894"/>
    <lineage>
        <taxon>Bacteria</taxon>
        <taxon>Pseudomonadati</taxon>
        <taxon>Bacteroidota</taxon>
        <taxon>Sphingobacteriia</taxon>
        <taxon>Sphingobacteriales</taxon>
        <taxon>Sphingobacteriaceae</taxon>
        <taxon>Pedobacter</taxon>
    </lineage>
</organism>
<dbReference type="SMART" id="SM00530">
    <property type="entry name" value="HTH_XRE"/>
    <property type="match status" value="1"/>
</dbReference>